<reference evidence="3" key="1">
    <citation type="submission" date="2016-06" db="UniProtKB">
        <authorList>
            <consortium name="WormBaseParasite"/>
        </authorList>
    </citation>
    <scope>IDENTIFICATION</scope>
</reference>
<dbReference type="InterPro" id="IPR043504">
    <property type="entry name" value="Peptidase_S1_PA_chymotrypsin"/>
</dbReference>
<dbReference type="STRING" id="6186.A0A183K241"/>
<dbReference type="InterPro" id="IPR009003">
    <property type="entry name" value="Peptidase_S1_PA"/>
</dbReference>
<dbReference type="PANTHER" id="PTHR24253">
    <property type="entry name" value="TRANSMEMBRANE PROTEASE SERINE"/>
    <property type="match status" value="1"/>
</dbReference>
<dbReference type="PANTHER" id="PTHR24253:SF153">
    <property type="entry name" value="SERINE PROTEASE HEPSIN"/>
    <property type="match status" value="1"/>
</dbReference>
<dbReference type="GO" id="GO:0004252">
    <property type="term" value="F:serine-type endopeptidase activity"/>
    <property type="evidence" value="ECO:0007669"/>
    <property type="project" value="InterPro"/>
</dbReference>
<organism evidence="3">
    <name type="scientific">Schistosoma curassoni</name>
    <dbReference type="NCBI Taxonomy" id="6186"/>
    <lineage>
        <taxon>Eukaryota</taxon>
        <taxon>Metazoa</taxon>
        <taxon>Spiralia</taxon>
        <taxon>Lophotrochozoa</taxon>
        <taxon>Platyhelminthes</taxon>
        <taxon>Trematoda</taxon>
        <taxon>Digenea</taxon>
        <taxon>Strigeidida</taxon>
        <taxon>Schistosomatoidea</taxon>
        <taxon>Schistosomatidae</taxon>
        <taxon>Schistosoma</taxon>
    </lineage>
</organism>
<evidence type="ECO:0000313" key="3">
    <source>
        <dbReference type="WBParaSite" id="SCUD_0000905401-mRNA-1"/>
    </source>
</evidence>
<accession>A0A183K241</accession>
<dbReference type="Pfam" id="PF00089">
    <property type="entry name" value="Trypsin"/>
    <property type="match status" value="2"/>
</dbReference>
<sequence length="313" mass="33201">LQISFLSLSEFEQRTINHQPSEIKVAPDYYPVCQLKRENKRITKSLSGYDMAIITLTNSVNLETGIKVVSLATESDIPIPESIVYMVGYGQDVKDSDPAGRNGGILKKGSATVMACRHKTYGNPICVKPGPNSKQIAGPGDSGGPLLFSSQGPIIGVASSGVVLSSLADLCVEYSRKSMCTGSLVSTRAVLTASHCVCTSLPVSQVAFLTLRIGDPKGVHYKPSGVKVAPGYMPFCELARKGKPAKTAIGEADIAVIVLSQLVNLRVGIKVLSLPQPTDIPTPGTAVLIVGYGMDSNDRDSRRKVGGILKKEE</sequence>
<name>A0A183K241_9TREM</name>
<dbReference type="PROSITE" id="PS00134">
    <property type="entry name" value="TRYPSIN_HIS"/>
    <property type="match status" value="1"/>
</dbReference>
<dbReference type="AlphaFoldDB" id="A0A183K241"/>
<feature type="domain" description="Peptidase S1" evidence="2">
    <location>
        <begin position="174"/>
        <end position="301"/>
    </location>
</feature>
<evidence type="ECO:0000259" key="2">
    <source>
        <dbReference type="Pfam" id="PF00089"/>
    </source>
</evidence>
<dbReference type="SUPFAM" id="SSF50494">
    <property type="entry name" value="Trypsin-like serine proteases"/>
    <property type="match status" value="2"/>
</dbReference>
<dbReference type="InterPro" id="IPR001254">
    <property type="entry name" value="Trypsin_dom"/>
</dbReference>
<dbReference type="GO" id="GO:0006508">
    <property type="term" value="P:proteolysis"/>
    <property type="evidence" value="ECO:0007669"/>
    <property type="project" value="InterPro"/>
</dbReference>
<protein>
    <submittedName>
        <fullName evidence="3">Peptidase S1 domain-containing protein</fullName>
    </submittedName>
</protein>
<dbReference type="Gene3D" id="2.40.10.10">
    <property type="entry name" value="Trypsin-like serine proteases"/>
    <property type="match status" value="2"/>
</dbReference>
<dbReference type="InterPro" id="IPR018114">
    <property type="entry name" value="TRYPSIN_HIS"/>
</dbReference>
<feature type="domain" description="Peptidase S1" evidence="2">
    <location>
        <begin position="43"/>
        <end position="161"/>
    </location>
</feature>
<proteinExistence type="predicted"/>
<evidence type="ECO:0000256" key="1">
    <source>
        <dbReference type="ARBA" id="ARBA00023157"/>
    </source>
</evidence>
<keyword evidence="1" id="KW-1015">Disulfide bond</keyword>
<dbReference type="WBParaSite" id="SCUD_0000905401-mRNA-1">
    <property type="protein sequence ID" value="SCUD_0000905401-mRNA-1"/>
    <property type="gene ID" value="SCUD_0000905401"/>
</dbReference>